<dbReference type="Gene3D" id="3.40.30.10">
    <property type="entry name" value="Glutaredoxin"/>
    <property type="match status" value="1"/>
</dbReference>
<keyword evidence="4" id="KW-0560">Oxidoreductase</keyword>
<evidence type="ECO:0000256" key="3">
    <source>
        <dbReference type="ARBA" id="ARBA00022862"/>
    </source>
</evidence>
<feature type="domain" description="Redoxin" evidence="7">
    <location>
        <begin position="60"/>
        <end position="209"/>
    </location>
</feature>
<evidence type="ECO:0000313" key="9">
    <source>
        <dbReference type="Proteomes" id="UP001194468"/>
    </source>
</evidence>
<keyword evidence="9" id="KW-1185">Reference proteome</keyword>
<dbReference type="InterPro" id="IPR013740">
    <property type="entry name" value="Redoxin"/>
</dbReference>
<dbReference type="SUPFAM" id="SSF52833">
    <property type="entry name" value="Thioredoxin-like"/>
    <property type="match status" value="1"/>
</dbReference>
<dbReference type="PANTHER" id="PTHR42801">
    <property type="entry name" value="THIOREDOXIN-DEPENDENT PEROXIDE REDUCTASE"/>
    <property type="match status" value="1"/>
</dbReference>
<dbReference type="Proteomes" id="UP001194468">
    <property type="component" value="Unassembled WGS sequence"/>
</dbReference>
<accession>A0AAD4BH23</accession>
<dbReference type="GO" id="GO:0005737">
    <property type="term" value="C:cytoplasm"/>
    <property type="evidence" value="ECO:0007669"/>
    <property type="project" value="TreeGrafter"/>
</dbReference>
<keyword evidence="2" id="KW-0575">Peroxidase</keyword>
<dbReference type="GO" id="GO:0008379">
    <property type="term" value="F:thioredoxin peroxidase activity"/>
    <property type="evidence" value="ECO:0007669"/>
    <property type="project" value="TreeGrafter"/>
</dbReference>
<keyword evidence="3" id="KW-0049">Antioxidant</keyword>
<evidence type="ECO:0000256" key="2">
    <source>
        <dbReference type="ARBA" id="ARBA00022559"/>
    </source>
</evidence>
<comment type="caution">
    <text evidence="8">The sequence shown here is derived from an EMBL/GenBank/DDBJ whole genome shotgun (WGS) entry which is preliminary data.</text>
</comment>
<reference evidence="8" key="2">
    <citation type="journal article" date="2020" name="Nat. Commun.">
        <title>Large-scale genome sequencing of mycorrhizal fungi provides insights into the early evolution of symbiotic traits.</title>
        <authorList>
            <person name="Miyauchi S."/>
            <person name="Kiss E."/>
            <person name="Kuo A."/>
            <person name="Drula E."/>
            <person name="Kohler A."/>
            <person name="Sanchez-Garcia M."/>
            <person name="Morin E."/>
            <person name="Andreopoulos B."/>
            <person name="Barry K.W."/>
            <person name="Bonito G."/>
            <person name="Buee M."/>
            <person name="Carver A."/>
            <person name="Chen C."/>
            <person name="Cichocki N."/>
            <person name="Clum A."/>
            <person name="Culley D."/>
            <person name="Crous P.W."/>
            <person name="Fauchery L."/>
            <person name="Girlanda M."/>
            <person name="Hayes R.D."/>
            <person name="Keri Z."/>
            <person name="LaButti K."/>
            <person name="Lipzen A."/>
            <person name="Lombard V."/>
            <person name="Magnuson J."/>
            <person name="Maillard F."/>
            <person name="Murat C."/>
            <person name="Nolan M."/>
            <person name="Ohm R.A."/>
            <person name="Pangilinan J."/>
            <person name="Pereira M.F."/>
            <person name="Perotto S."/>
            <person name="Peter M."/>
            <person name="Pfister S."/>
            <person name="Riley R."/>
            <person name="Sitrit Y."/>
            <person name="Stielow J.B."/>
            <person name="Szollosi G."/>
            <person name="Zifcakova L."/>
            <person name="Stursova M."/>
            <person name="Spatafora J.W."/>
            <person name="Tedersoo L."/>
            <person name="Vaario L.M."/>
            <person name="Yamada A."/>
            <person name="Yan M."/>
            <person name="Wang P."/>
            <person name="Xu J."/>
            <person name="Bruns T."/>
            <person name="Baldrian P."/>
            <person name="Vilgalys R."/>
            <person name="Dunand C."/>
            <person name="Henrissat B."/>
            <person name="Grigoriev I.V."/>
            <person name="Hibbett D."/>
            <person name="Nagy L.G."/>
            <person name="Martin F.M."/>
        </authorList>
    </citation>
    <scope>NUCLEOTIDE SEQUENCE</scope>
    <source>
        <strain evidence="8">BED1</strain>
    </source>
</reference>
<keyword evidence="6" id="KW-0676">Redox-active center</keyword>
<protein>
    <submittedName>
        <fullName evidence="8">Redoxin-domain-containing protein</fullName>
    </submittedName>
</protein>
<evidence type="ECO:0000256" key="6">
    <source>
        <dbReference type="ARBA" id="ARBA00023284"/>
    </source>
</evidence>
<keyword evidence="5" id="KW-1015">Disulfide bond</keyword>
<sequence length="225" mass="24337">MTPKSEIDTERESQSTSILANWLTLPSDLPVPIDDGLADHLRGDQPRVVLPTGVLLRATPTSTSASGDDDATIDLRKLSFEAPVLVFVYPRTGKPGIATPPGWDAIPGARGCTPELCCVRDTLSALQTVRTGGIRIVALSTQSTAYQTEVAQRLALPYPILSDEMGEFRRALKLPTFEANGMVLLKRITLLLHEGEVVGRDYPVFPTDEAARRALDLVASVFGNK</sequence>
<dbReference type="PANTHER" id="PTHR42801:SF21">
    <property type="entry name" value="BCPB PROTEIN"/>
    <property type="match status" value="1"/>
</dbReference>
<dbReference type="InterPro" id="IPR036249">
    <property type="entry name" value="Thioredoxin-like_sf"/>
</dbReference>
<reference evidence="8" key="1">
    <citation type="submission" date="2019-10" db="EMBL/GenBank/DDBJ databases">
        <authorList>
            <consortium name="DOE Joint Genome Institute"/>
            <person name="Kuo A."/>
            <person name="Miyauchi S."/>
            <person name="Kiss E."/>
            <person name="Drula E."/>
            <person name="Kohler A."/>
            <person name="Sanchez-Garcia M."/>
            <person name="Andreopoulos B."/>
            <person name="Barry K.W."/>
            <person name="Bonito G."/>
            <person name="Buee M."/>
            <person name="Carver A."/>
            <person name="Chen C."/>
            <person name="Cichocki N."/>
            <person name="Clum A."/>
            <person name="Culley D."/>
            <person name="Crous P.W."/>
            <person name="Fauchery L."/>
            <person name="Girlanda M."/>
            <person name="Hayes R."/>
            <person name="Keri Z."/>
            <person name="LaButti K."/>
            <person name="Lipzen A."/>
            <person name="Lombard V."/>
            <person name="Magnuson J."/>
            <person name="Maillard F."/>
            <person name="Morin E."/>
            <person name="Murat C."/>
            <person name="Nolan M."/>
            <person name="Ohm R."/>
            <person name="Pangilinan J."/>
            <person name="Pereira M."/>
            <person name="Perotto S."/>
            <person name="Peter M."/>
            <person name="Riley R."/>
            <person name="Sitrit Y."/>
            <person name="Stielow B."/>
            <person name="Szollosi G."/>
            <person name="Zifcakova L."/>
            <person name="Stursova M."/>
            <person name="Spatafora J.W."/>
            <person name="Tedersoo L."/>
            <person name="Vaario L.-M."/>
            <person name="Yamada A."/>
            <person name="Yan M."/>
            <person name="Wang P."/>
            <person name="Xu J."/>
            <person name="Bruns T."/>
            <person name="Baldrian P."/>
            <person name="Vilgalys R."/>
            <person name="Henrissat B."/>
            <person name="Grigoriev I.V."/>
            <person name="Hibbett D."/>
            <person name="Nagy L.G."/>
            <person name="Martin F.M."/>
        </authorList>
    </citation>
    <scope>NUCLEOTIDE SEQUENCE</scope>
    <source>
        <strain evidence="8">BED1</strain>
    </source>
</reference>
<name>A0AAD4BH23_BOLED</name>
<evidence type="ECO:0000256" key="4">
    <source>
        <dbReference type="ARBA" id="ARBA00023002"/>
    </source>
</evidence>
<dbReference type="Pfam" id="PF08534">
    <property type="entry name" value="Redoxin"/>
    <property type="match status" value="1"/>
</dbReference>
<evidence type="ECO:0000259" key="7">
    <source>
        <dbReference type="Pfam" id="PF08534"/>
    </source>
</evidence>
<dbReference type="EMBL" id="WHUW01000058">
    <property type="protein sequence ID" value="KAF8430688.1"/>
    <property type="molecule type" value="Genomic_DNA"/>
</dbReference>
<organism evidence="8 9">
    <name type="scientific">Boletus edulis BED1</name>
    <dbReference type="NCBI Taxonomy" id="1328754"/>
    <lineage>
        <taxon>Eukaryota</taxon>
        <taxon>Fungi</taxon>
        <taxon>Dikarya</taxon>
        <taxon>Basidiomycota</taxon>
        <taxon>Agaricomycotina</taxon>
        <taxon>Agaricomycetes</taxon>
        <taxon>Agaricomycetidae</taxon>
        <taxon>Boletales</taxon>
        <taxon>Boletineae</taxon>
        <taxon>Boletaceae</taxon>
        <taxon>Boletoideae</taxon>
        <taxon>Boletus</taxon>
    </lineage>
</organism>
<comment type="similarity">
    <text evidence="1">Belongs to the peroxiredoxin family. Prx5 subfamily.</text>
</comment>
<dbReference type="GO" id="GO:0045454">
    <property type="term" value="P:cell redox homeostasis"/>
    <property type="evidence" value="ECO:0007669"/>
    <property type="project" value="TreeGrafter"/>
</dbReference>
<gene>
    <name evidence="8" type="ORF">L210DRAFT_3417427</name>
</gene>
<proteinExistence type="inferred from homology"/>
<evidence type="ECO:0000256" key="1">
    <source>
        <dbReference type="ARBA" id="ARBA00010505"/>
    </source>
</evidence>
<evidence type="ECO:0000256" key="5">
    <source>
        <dbReference type="ARBA" id="ARBA00023157"/>
    </source>
</evidence>
<dbReference type="AlphaFoldDB" id="A0AAD4BH23"/>
<evidence type="ECO:0000313" key="8">
    <source>
        <dbReference type="EMBL" id="KAF8430688.1"/>
    </source>
</evidence>
<dbReference type="InterPro" id="IPR050924">
    <property type="entry name" value="Peroxiredoxin_BCP/PrxQ"/>
</dbReference>
<dbReference type="GO" id="GO:0034599">
    <property type="term" value="P:cellular response to oxidative stress"/>
    <property type="evidence" value="ECO:0007669"/>
    <property type="project" value="TreeGrafter"/>
</dbReference>